<proteinExistence type="predicted"/>
<evidence type="ECO:0000313" key="1">
    <source>
        <dbReference type="EMBL" id="RNA21143.1"/>
    </source>
</evidence>
<keyword evidence="2" id="KW-1185">Reference proteome</keyword>
<evidence type="ECO:0000313" key="2">
    <source>
        <dbReference type="Proteomes" id="UP000276133"/>
    </source>
</evidence>
<sequence length="116" mass="13376">MRQEKKDKFSTPFEHSLFRVIQVKGMMITAGNDNRDITRNITFFREVIVGNVDDVVQQASTKYIVSDKEGEVFPELRLLENSLDENLEQDHASTSSIDENAFFDSNEDVLPTKQLY</sequence>
<comment type="caution">
    <text evidence="1">The sequence shown here is derived from an EMBL/GenBank/DDBJ whole genome shotgun (WGS) entry which is preliminary data.</text>
</comment>
<protein>
    <submittedName>
        <fullName evidence="1">Uncharacterized protein</fullName>
    </submittedName>
</protein>
<reference evidence="1 2" key="1">
    <citation type="journal article" date="2018" name="Sci. Rep.">
        <title>Genomic signatures of local adaptation to the degree of environmental predictability in rotifers.</title>
        <authorList>
            <person name="Franch-Gras L."/>
            <person name="Hahn C."/>
            <person name="Garcia-Roger E.M."/>
            <person name="Carmona M.J."/>
            <person name="Serra M."/>
            <person name="Gomez A."/>
        </authorList>
    </citation>
    <scope>NUCLEOTIDE SEQUENCE [LARGE SCALE GENOMIC DNA]</scope>
    <source>
        <strain evidence="1">HYR1</strain>
    </source>
</reference>
<organism evidence="1 2">
    <name type="scientific">Brachionus plicatilis</name>
    <name type="common">Marine rotifer</name>
    <name type="synonym">Brachionus muelleri</name>
    <dbReference type="NCBI Taxonomy" id="10195"/>
    <lineage>
        <taxon>Eukaryota</taxon>
        <taxon>Metazoa</taxon>
        <taxon>Spiralia</taxon>
        <taxon>Gnathifera</taxon>
        <taxon>Rotifera</taxon>
        <taxon>Eurotatoria</taxon>
        <taxon>Monogononta</taxon>
        <taxon>Pseudotrocha</taxon>
        <taxon>Ploima</taxon>
        <taxon>Brachionidae</taxon>
        <taxon>Brachionus</taxon>
    </lineage>
</organism>
<dbReference type="Proteomes" id="UP000276133">
    <property type="component" value="Unassembled WGS sequence"/>
</dbReference>
<gene>
    <name evidence="1" type="ORF">BpHYR1_041390</name>
</gene>
<name>A0A3M7RC41_BRAPC</name>
<dbReference type="EMBL" id="REGN01003722">
    <property type="protein sequence ID" value="RNA21143.1"/>
    <property type="molecule type" value="Genomic_DNA"/>
</dbReference>
<dbReference type="AlphaFoldDB" id="A0A3M7RC41"/>
<accession>A0A3M7RC41</accession>